<dbReference type="STRING" id="131310.A0A0N4ZUE8"/>
<comment type="function">
    <text evidence="7">Mitochondrial ribosome (mitoribosome) assembly factor. Binds at the interface of the head and body domains of the mitochondrial small ribosomal subunit (mt-SSU), occluding the mRNA channel and preventing compaction of the head domain towards the body. Probable inactive methyltransferase: retains the characteristic folding and ability to bind S-adenosyl-L-methionine, but it probably lost its methyltransferase activity.</text>
</comment>
<keyword evidence="5" id="KW-0411">Iron-sulfur</keyword>
<dbReference type="GO" id="GO:0006412">
    <property type="term" value="P:translation"/>
    <property type="evidence" value="ECO:0007669"/>
    <property type="project" value="InterPro"/>
</dbReference>
<dbReference type="Proteomes" id="UP000038045">
    <property type="component" value="Unplaced"/>
</dbReference>
<evidence type="ECO:0000256" key="6">
    <source>
        <dbReference type="ARBA" id="ARBA00023128"/>
    </source>
</evidence>
<dbReference type="Gene3D" id="3.40.50.150">
    <property type="entry name" value="Vaccinia Virus protein VP39"/>
    <property type="match status" value="1"/>
</dbReference>
<protein>
    <submittedName>
        <fullName evidence="9">Methyltransferase-like protein 17, mitochondrial</fullName>
    </submittedName>
</protein>
<keyword evidence="3" id="KW-0809">Transit peptide</keyword>
<accession>A0A0N4ZUE8</accession>
<keyword evidence="6" id="KW-0496">Mitochondrion</keyword>
<dbReference type="PANTHER" id="PTHR13184">
    <property type="entry name" value="37S RIBOSOMAL PROTEIN S22"/>
    <property type="match status" value="1"/>
</dbReference>
<evidence type="ECO:0000313" key="9">
    <source>
        <dbReference type="WBParaSite" id="PTRK_0001221100.1"/>
    </source>
</evidence>
<dbReference type="AlphaFoldDB" id="A0A0N4ZUE8"/>
<dbReference type="PANTHER" id="PTHR13184:SF5">
    <property type="entry name" value="METHYLTRANSFERASE-LIKE PROTEIN 17, MITOCHONDRIAL"/>
    <property type="match status" value="1"/>
</dbReference>
<dbReference type="GO" id="GO:0046872">
    <property type="term" value="F:metal ion binding"/>
    <property type="evidence" value="ECO:0007669"/>
    <property type="project" value="UniProtKB-KW"/>
</dbReference>
<dbReference type="GO" id="GO:0005763">
    <property type="term" value="C:mitochondrial small ribosomal subunit"/>
    <property type="evidence" value="ECO:0007669"/>
    <property type="project" value="TreeGrafter"/>
</dbReference>
<evidence type="ECO:0000313" key="8">
    <source>
        <dbReference type="Proteomes" id="UP000038045"/>
    </source>
</evidence>
<keyword evidence="2" id="KW-0479">Metal-binding</keyword>
<evidence type="ECO:0000256" key="1">
    <source>
        <dbReference type="ARBA" id="ARBA00004173"/>
    </source>
</evidence>
<name>A0A0N4ZUE8_PARTI</name>
<sequence>MIGLTNAINLTGINVVTKSKSLLRLAQPAELQKIKTPREPQLPKIATEGLKGALSQCNRPPKQLQHEADVLYEKILQRRFPASKEVMLTARSTILKKMKESGMEKLDENVYGSKINKAHTDYLNAKVGKLLRQSNYSWKALDFENREKAATYALGMLSSHFSEIYRVLCEFNTNEFVPETVLDFGSGIGSSFWACNEKFGNAVKEYTLVDVNPIISQFSMDIMRSNKDNNVFIHPNVNFRRSLVPSLQIKYDLVIAHRSLIEFANKETRLELIKSLWQRTNKYLIIIESHMEDSFNAILEARDYILEEGKKVDFSKIKEVFDKYGIFDEEIQNVLENNLISDFEKYYLLKAKLPKDAVVPTMLESGYVYAPCPHDQQCPKKSIVNTKKSTCTFSIKYRDIRADGKPSKLRNGTGNTAFSYIILEKGDRPIGKEFYPRLIKLSKGNKHFTCQSCTLYNGLQHYVISKKNKHFYQQTKGLNHGDKIPYKIIVEKKLSENDVLYDDLLNLDE</sequence>
<dbReference type="GO" id="GO:0051536">
    <property type="term" value="F:iron-sulfur cluster binding"/>
    <property type="evidence" value="ECO:0007669"/>
    <property type="project" value="UniProtKB-KW"/>
</dbReference>
<dbReference type="InterPro" id="IPR052571">
    <property type="entry name" value="Mt_RNA_Methyltransferase"/>
</dbReference>
<dbReference type="WBParaSite" id="PTRK_0001221100.1">
    <property type="protein sequence ID" value="PTRK_0001221100.1"/>
    <property type="gene ID" value="PTRK_0001221100"/>
</dbReference>
<dbReference type="SUPFAM" id="SSF53335">
    <property type="entry name" value="S-adenosyl-L-methionine-dependent methyltransferases"/>
    <property type="match status" value="1"/>
</dbReference>
<dbReference type="InterPro" id="IPR029063">
    <property type="entry name" value="SAM-dependent_MTases_sf"/>
</dbReference>
<keyword evidence="4" id="KW-0408">Iron</keyword>
<dbReference type="GO" id="GO:0008168">
    <property type="term" value="F:methyltransferase activity"/>
    <property type="evidence" value="ECO:0007669"/>
    <property type="project" value="InterPro"/>
</dbReference>
<comment type="subcellular location">
    <subcellularLocation>
        <location evidence="1">Mitochondrion</location>
    </subcellularLocation>
</comment>
<proteinExistence type="predicted"/>
<evidence type="ECO:0000256" key="7">
    <source>
        <dbReference type="ARBA" id="ARBA00045681"/>
    </source>
</evidence>
<organism evidence="8 9">
    <name type="scientific">Parastrongyloides trichosuri</name>
    <name type="common">Possum-specific nematode worm</name>
    <dbReference type="NCBI Taxonomy" id="131310"/>
    <lineage>
        <taxon>Eukaryota</taxon>
        <taxon>Metazoa</taxon>
        <taxon>Ecdysozoa</taxon>
        <taxon>Nematoda</taxon>
        <taxon>Chromadorea</taxon>
        <taxon>Rhabditida</taxon>
        <taxon>Tylenchina</taxon>
        <taxon>Panagrolaimomorpha</taxon>
        <taxon>Strongyloidoidea</taxon>
        <taxon>Strongyloididae</taxon>
        <taxon>Parastrongyloides</taxon>
    </lineage>
</organism>
<dbReference type="Pfam" id="PF09243">
    <property type="entry name" value="Rsm22"/>
    <property type="match status" value="2"/>
</dbReference>
<evidence type="ECO:0000256" key="5">
    <source>
        <dbReference type="ARBA" id="ARBA00023014"/>
    </source>
</evidence>
<evidence type="ECO:0000256" key="2">
    <source>
        <dbReference type="ARBA" id="ARBA00022723"/>
    </source>
</evidence>
<evidence type="ECO:0000256" key="4">
    <source>
        <dbReference type="ARBA" id="ARBA00023004"/>
    </source>
</evidence>
<dbReference type="GO" id="GO:0003735">
    <property type="term" value="F:structural constituent of ribosome"/>
    <property type="evidence" value="ECO:0007669"/>
    <property type="project" value="TreeGrafter"/>
</dbReference>
<keyword evidence="8" id="KW-1185">Reference proteome</keyword>
<dbReference type="InterPro" id="IPR015324">
    <property type="entry name" value="Ribosomal_Rsm22-like"/>
</dbReference>
<reference evidence="9" key="1">
    <citation type="submission" date="2017-02" db="UniProtKB">
        <authorList>
            <consortium name="WormBaseParasite"/>
        </authorList>
    </citation>
    <scope>IDENTIFICATION</scope>
</reference>
<evidence type="ECO:0000256" key="3">
    <source>
        <dbReference type="ARBA" id="ARBA00022946"/>
    </source>
</evidence>